<dbReference type="OrthoDB" id="264011at2"/>
<dbReference type="EMBL" id="CP037423">
    <property type="protein sequence ID" value="QDV47012.1"/>
    <property type="molecule type" value="Genomic_DNA"/>
</dbReference>
<keyword evidence="4" id="KW-1185">Reference proteome</keyword>
<evidence type="ECO:0008006" key="5">
    <source>
        <dbReference type="Google" id="ProtNLM"/>
    </source>
</evidence>
<evidence type="ECO:0000313" key="4">
    <source>
        <dbReference type="Proteomes" id="UP000319004"/>
    </source>
</evidence>
<keyword evidence="2" id="KW-0732">Signal</keyword>
<feature type="signal peptide" evidence="2">
    <location>
        <begin position="1"/>
        <end position="30"/>
    </location>
</feature>
<organism evidence="3 4">
    <name type="scientific">Stieleria neptunia</name>
    <dbReference type="NCBI Taxonomy" id="2527979"/>
    <lineage>
        <taxon>Bacteria</taxon>
        <taxon>Pseudomonadati</taxon>
        <taxon>Planctomycetota</taxon>
        <taxon>Planctomycetia</taxon>
        <taxon>Pirellulales</taxon>
        <taxon>Pirellulaceae</taxon>
        <taxon>Stieleria</taxon>
    </lineage>
</organism>
<dbReference type="RefSeq" id="WP_145391116.1">
    <property type="nucleotide sequence ID" value="NZ_CP037423.1"/>
</dbReference>
<accession>A0A518I1L8</accession>
<keyword evidence="1" id="KW-0175">Coiled coil</keyword>
<feature type="chain" id="PRO_5022080718" description="Chromosome partition protein Smc" evidence="2">
    <location>
        <begin position="31"/>
        <end position="205"/>
    </location>
</feature>
<protein>
    <recommendedName>
        <fullName evidence="5">Chromosome partition protein Smc</fullName>
    </recommendedName>
</protein>
<evidence type="ECO:0000256" key="1">
    <source>
        <dbReference type="SAM" id="Coils"/>
    </source>
</evidence>
<reference evidence="3 4" key="1">
    <citation type="submission" date="2019-03" db="EMBL/GenBank/DDBJ databases">
        <title>Deep-cultivation of Planctomycetes and their phenomic and genomic characterization uncovers novel biology.</title>
        <authorList>
            <person name="Wiegand S."/>
            <person name="Jogler M."/>
            <person name="Boedeker C."/>
            <person name="Pinto D."/>
            <person name="Vollmers J."/>
            <person name="Rivas-Marin E."/>
            <person name="Kohn T."/>
            <person name="Peeters S.H."/>
            <person name="Heuer A."/>
            <person name="Rast P."/>
            <person name="Oberbeckmann S."/>
            <person name="Bunk B."/>
            <person name="Jeske O."/>
            <person name="Meyerdierks A."/>
            <person name="Storesund J.E."/>
            <person name="Kallscheuer N."/>
            <person name="Luecker S."/>
            <person name="Lage O.M."/>
            <person name="Pohl T."/>
            <person name="Merkel B.J."/>
            <person name="Hornburger P."/>
            <person name="Mueller R.-W."/>
            <person name="Bruemmer F."/>
            <person name="Labrenz M."/>
            <person name="Spormann A.M."/>
            <person name="Op den Camp H."/>
            <person name="Overmann J."/>
            <person name="Amann R."/>
            <person name="Jetten M.S.M."/>
            <person name="Mascher T."/>
            <person name="Medema M.H."/>
            <person name="Devos D.P."/>
            <person name="Kaster A.-K."/>
            <person name="Ovreas L."/>
            <person name="Rohde M."/>
            <person name="Galperin M.Y."/>
            <person name="Jogler C."/>
        </authorList>
    </citation>
    <scope>NUCLEOTIDE SEQUENCE [LARGE SCALE GENOMIC DNA]</scope>
    <source>
        <strain evidence="3 4">Enr13</strain>
    </source>
</reference>
<sequence length="205" mass="22938" precursor="true">MVRPLSSLSALGLLGVLCIAFSAGSGHVVAADGPSLSKAAKKAPPRKLDQEQERGVLQMVHDHLPEIKVLLDQLREKEPRQYDAAIMNLAKSSRRLQAAKKRGEAAFELEVQVVQAQSAINLLVAKLKVRDNKADRAALRDATKRLELAELARAKHDVDQMRSRLDKLHQQLQAAEQRLGEKQSQRDKNIERAFQIYLRKSGRKE</sequence>
<name>A0A518I1L8_9BACT</name>
<gene>
    <name evidence="3" type="ORF">Enr13x_69210</name>
</gene>
<dbReference type="AlphaFoldDB" id="A0A518I1L8"/>
<evidence type="ECO:0000313" key="3">
    <source>
        <dbReference type="EMBL" id="QDV47012.1"/>
    </source>
</evidence>
<proteinExistence type="predicted"/>
<evidence type="ECO:0000256" key="2">
    <source>
        <dbReference type="SAM" id="SignalP"/>
    </source>
</evidence>
<feature type="coiled-coil region" evidence="1">
    <location>
        <begin position="151"/>
        <end position="192"/>
    </location>
</feature>
<dbReference type="Proteomes" id="UP000319004">
    <property type="component" value="Chromosome"/>
</dbReference>
<dbReference type="KEGG" id="snep:Enr13x_69210"/>